<protein>
    <submittedName>
        <fullName evidence="2">VOC family protein</fullName>
    </submittedName>
</protein>
<name>A0ABZ2L5U1_9BACT</name>
<dbReference type="Proteomes" id="UP001374803">
    <property type="component" value="Chromosome"/>
</dbReference>
<dbReference type="Gene3D" id="3.10.180.10">
    <property type="entry name" value="2,3-Dihydroxybiphenyl 1,2-Dioxygenase, domain 1"/>
    <property type="match status" value="1"/>
</dbReference>
<organism evidence="2 3">
    <name type="scientific">Pendulispora rubella</name>
    <dbReference type="NCBI Taxonomy" id="2741070"/>
    <lineage>
        <taxon>Bacteria</taxon>
        <taxon>Pseudomonadati</taxon>
        <taxon>Myxococcota</taxon>
        <taxon>Myxococcia</taxon>
        <taxon>Myxococcales</taxon>
        <taxon>Sorangiineae</taxon>
        <taxon>Pendulisporaceae</taxon>
        <taxon>Pendulispora</taxon>
    </lineage>
</organism>
<gene>
    <name evidence="2" type="ORF">LVJ94_47665</name>
</gene>
<dbReference type="InterPro" id="IPR037523">
    <property type="entry name" value="VOC_core"/>
</dbReference>
<dbReference type="InterPro" id="IPR029068">
    <property type="entry name" value="Glyas_Bleomycin-R_OHBP_Dase"/>
</dbReference>
<dbReference type="Pfam" id="PF00903">
    <property type="entry name" value="Glyoxalase"/>
    <property type="match status" value="1"/>
</dbReference>
<evidence type="ECO:0000259" key="1">
    <source>
        <dbReference type="PROSITE" id="PS51819"/>
    </source>
</evidence>
<dbReference type="InterPro" id="IPR004360">
    <property type="entry name" value="Glyas_Fos-R_dOase_dom"/>
</dbReference>
<feature type="domain" description="VOC" evidence="1">
    <location>
        <begin position="5"/>
        <end position="122"/>
    </location>
</feature>
<reference evidence="2" key="1">
    <citation type="submission" date="2021-12" db="EMBL/GenBank/DDBJ databases">
        <title>Discovery of the Pendulisporaceae a myxobacterial family with distinct sporulation behavior and unique specialized metabolism.</title>
        <authorList>
            <person name="Garcia R."/>
            <person name="Popoff A."/>
            <person name="Bader C.D."/>
            <person name="Loehr J."/>
            <person name="Walesch S."/>
            <person name="Walt C."/>
            <person name="Boldt J."/>
            <person name="Bunk B."/>
            <person name="Haeckl F.J.F.P.J."/>
            <person name="Gunesch A.P."/>
            <person name="Birkelbach J."/>
            <person name="Nuebel U."/>
            <person name="Pietschmann T."/>
            <person name="Bach T."/>
            <person name="Mueller R."/>
        </authorList>
    </citation>
    <scope>NUCLEOTIDE SEQUENCE</scope>
    <source>
        <strain evidence="2">MSr11367</strain>
    </source>
</reference>
<accession>A0ABZ2L5U1</accession>
<dbReference type="PROSITE" id="PS51819">
    <property type="entry name" value="VOC"/>
    <property type="match status" value="1"/>
</dbReference>
<dbReference type="SUPFAM" id="SSF54593">
    <property type="entry name" value="Glyoxalase/Bleomycin resistance protein/Dihydroxybiphenyl dioxygenase"/>
    <property type="match status" value="1"/>
</dbReference>
<evidence type="ECO:0000313" key="2">
    <source>
        <dbReference type="EMBL" id="WXB04560.1"/>
    </source>
</evidence>
<sequence>MLQKSPMYAYLPAKDMARARRFYEATLGFQPKSELSGGVTYEFAGGTACFLYPTPHAGTSQASQAFWQVDNIEREVAELKAKGVRFETYDMPGMQDDIATAGGAKAAWFKDTEGNILALVQPLS</sequence>
<keyword evidence="3" id="KW-1185">Reference proteome</keyword>
<evidence type="ECO:0000313" key="3">
    <source>
        <dbReference type="Proteomes" id="UP001374803"/>
    </source>
</evidence>
<proteinExistence type="predicted"/>
<dbReference type="RefSeq" id="WP_394834204.1">
    <property type="nucleotide sequence ID" value="NZ_CP089929.1"/>
</dbReference>
<dbReference type="EMBL" id="CP089983">
    <property type="protein sequence ID" value="WXB04560.1"/>
    <property type="molecule type" value="Genomic_DNA"/>
</dbReference>